<comment type="caution">
    <text evidence="3">The sequence shown here is derived from an EMBL/GenBank/DDBJ whole genome shotgun (WGS) entry which is preliminary data.</text>
</comment>
<gene>
    <name evidence="3" type="ORF">VNO78_10372</name>
</gene>
<dbReference type="AlphaFoldDB" id="A0AAN9SJQ4"/>
<evidence type="ECO:0000256" key="2">
    <source>
        <dbReference type="SAM" id="Phobius"/>
    </source>
</evidence>
<evidence type="ECO:0000313" key="4">
    <source>
        <dbReference type="Proteomes" id="UP001386955"/>
    </source>
</evidence>
<name>A0AAN9SJQ4_PSOTE</name>
<keyword evidence="2" id="KW-1133">Transmembrane helix</keyword>
<evidence type="ECO:0000313" key="3">
    <source>
        <dbReference type="EMBL" id="KAK7399194.1"/>
    </source>
</evidence>
<dbReference type="EMBL" id="JAYMYS010000003">
    <property type="protein sequence ID" value="KAK7399194.1"/>
    <property type="molecule type" value="Genomic_DNA"/>
</dbReference>
<keyword evidence="2" id="KW-0472">Membrane</keyword>
<sequence length="111" mass="12216">MVSDSDSHLRKRRKGNKLKESEGQSANLYQRVLVGAETIAKSSERVLSLGGFCDSGLTSESLATAVFLLCLQGSEMGCQWPKIGASYLSGLYVVLLLFPTRRTVYTKPRRT</sequence>
<keyword evidence="4" id="KW-1185">Reference proteome</keyword>
<dbReference type="Proteomes" id="UP001386955">
    <property type="component" value="Unassembled WGS sequence"/>
</dbReference>
<evidence type="ECO:0000256" key="1">
    <source>
        <dbReference type="SAM" id="MobiDB-lite"/>
    </source>
</evidence>
<feature type="region of interest" description="Disordered" evidence="1">
    <location>
        <begin position="1"/>
        <end position="23"/>
    </location>
</feature>
<protein>
    <submittedName>
        <fullName evidence="3">Uncharacterized protein</fullName>
    </submittedName>
</protein>
<organism evidence="3 4">
    <name type="scientific">Psophocarpus tetragonolobus</name>
    <name type="common">Winged bean</name>
    <name type="synonym">Dolichos tetragonolobus</name>
    <dbReference type="NCBI Taxonomy" id="3891"/>
    <lineage>
        <taxon>Eukaryota</taxon>
        <taxon>Viridiplantae</taxon>
        <taxon>Streptophyta</taxon>
        <taxon>Embryophyta</taxon>
        <taxon>Tracheophyta</taxon>
        <taxon>Spermatophyta</taxon>
        <taxon>Magnoliopsida</taxon>
        <taxon>eudicotyledons</taxon>
        <taxon>Gunneridae</taxon>
        <taxon>Pentapetalae</taxon>
        <taxon>rosids</taxon>
        <taxon>fabids</taxon>
        <taxon>Fabales</taxon>
        <taxon>Fabaceae</taxon>
        <taxon>Papilionoideae</taxon>
        <taxon>50 kb inversion clade</taxon>
        <taxon>NPAAA clade</taxon>
        <taxon>indigoferoid/millettioid clade</taxon>
        <taxon>Phaseoleae</taxon>
        <taxon>Psophocarpus</taxon>
    </lineage>
</organism>
<keyword evidence="2" id="KW-0812">Transmembrane</keyword>
<feature type="transmembrane region" description="Helical" evidence="2">
    <location>
        <begin position="83"/>
        <end position="100"/>
    </location>
</feature>
<reference evidence="3 4" key="1">
    <citation type="submission" date="2024-01" db="EMBL/GenBank/DDBJ databases">
        <title>The genomes of 5 underutilized Papilionoideae crops provide insights into root nodulation and disease resistanc.</title>
        <authorList>
            <person name="Jiang F."/>
        </authorList>
    </citation>
    <scope>NUCLEOTIDE SEQUENCE [LARGE SCALE GENOMIC DNA]</scope>
    <source>
        <strain evidence="3">DUOXIRENSHENG_FW03</strain>
        <tissue evidence="3">Leaves</tissue>
    </source>
</reference>
<proteinExistence type="predicted"/>
<accession>A0AAN9SJQ4</accession>